<dbReference type="Pfam" id="PF00144">
    <property type="entry name" value="Beta-lactamase"/>
    <property type="match status" value="1"/>
</dbReference>
<dbReference type="GO" id="GO:0016787">
    <property type="term" value="F:hydrolase activity"/>
    <property type="evidence" value="ECO:0007669"/>
    <property type="project" value="UniProtKB-KW"/>
</dbReference>
<dbReference type="Gene3D" id="3.40.710.10">
    <property type="entry name" value="DD-peptidase/beta-lactamase superfamily"/>
    <property type="match status" value="1"/>
</dbReference>
<evidence type="ECO:0000313" key="3">
    <source>
        <dbReference type="Proteomes" id="UP001595814"/>
    </source>
</evidence>
<dbReference type="InterPro" id="IPR050789">
    <property type="entry name" value="Diverse_Enzym_Activities"/>
</dbReference>
<comment type="caution">
    <text evidence="2">The sequence shown here is derived from an EMBL/GenBank/DDBJ whole genome shotgun (WGS) entry which is preliminary data.</text>
</comment>
<accession>A0ABV8JNN7</accession>
<feature type="domain" description="Beta-lactamase-related" evidence="1">
    <location>
        <begin position="71"/>
        <end position="338"/>
    </location>
</feature>
<protein>
    <submittedName>
        <fullName evidence="2">Serine hydrolase domain-containing protein</fullName>
        <ecNumber evidence="2">3.-.-.-</ecNumber>
    </submittedName>
</protein>
<dbReference type="SUPFAM" id="SSF56601">
    <property type="entry name" value="beta-lactamase/transpeptidase-like"/>
    <property type="match status" value="1"/>
</dbReference>
<proteinExistence type="predicted"/>
<organism evidence="2 3">
    <name type="scientific">Euzebyella saccharophila</name>
    <dbReference type="NCBI Taxonomy" id="679664"/>
    <lineage>
        <taxon>Bacteria</taxon>
        <taxon>Pseudomonadati</taxon>
        <taxon>Bacteroidota</taxon>
        <taxon>Flavobacteriia</taxon>
        <taxon>Flavobacteriales</taxon>
        <taxon>Flavobacteriaceae</taxon>
        <taxon>Euzebyella</taxon>
    </lineage>
</organism>
<evidence type="ECO:0000313" key="2">
    <source>
        <dbReference type="EMBL" id="MFC4096463.1"/>
    </source>
</evidence>
<dbReference type="EC" id="3.-.-.-" evidence="2"/>
<keyword evidence="3" id="KW-1185">Reference proteome</keyword>
<dbReference type="PANTHER" id="PTHR43283:SF7">
    <property type="entry name" value="BETA-LACTAMASE-RELATED DOMAIN-CONTAINING PROTEIN"/>
    <property type="match status" value="1"/>
</dbReference>
<dbReference type="Proteomes" id="UP001595814">
    <property type="component" value="Unassembled WGS sequence"/>
</dbReference>
<name>A0ABV8JNN7_9FLAO</name>
<dbReference type="PANTHER" id="PTHR43283">
    <property type="entry name" value="BETA-LACTAMASE-RELATED"/>
    <property type="match status" value="1"/>
</dbReference>
<gene>
    <name evidence="2" type="ORF">ACFOUT_11305</name>
</gene>
<dbReference type="EMBL" id="JBHSAW010000008">
    <property type="protein sequence ID" value="MFC4096463.1"/>
    <property type="molecule type" value="Genomic_DNA"/>
</dbReference>
<dbReference type="InterPro" id="IPR001466">
    <property type="entry name" value="Beta-lactam-related"/>
</dbReference>
<reference evidence="3" key="1">
    <citation type="journal article" date="2019" name="Int. J. Syst. Evol. Microbiol.">
        <title>The Global Catalogue of Microorganisms (GCM) 10K type strain sequencing project: providing services to taxonomists for standard genome sequencing and annotation.</title>
        <authorList>
            <consortium name="The Broad Institute Genomics Platform"/>
            <consortium name="The Broad Institute Genome Sequencing Center for Infectious Disease"/>
            <person name="Wu L."/>
            <person name="Ma J."/>
        </authorList>
    </citation>
    <scope>NUCLEOTIDE SEQUENCE [LARGE SCALE GENOMIC DNA]</scope>
    <source>
        <strain evidence="3">CECT 7477</strain>
    </source>
</reference>
<sequence>MYLKSGFIQLLIIISVLCSVRAYTQSSYNYTPPIQKNDGLEVASLLEFTTDTTKLFKLLQQLNEQKNYIHSMLVLKDGQLLLEEYFNGQKPEEVHDLRSVTKSIRALLVGIAIDKGFIKSVDDSIEKYFGTVYSDVDWSEKRNITIADLLTMSSGLDCNDWDKKSKGQEDRVHKKKDWIATTLQLPLVNEPGTVSNYCSMGTVLLAEIIKIVTGMEVDEFAKEYLFEPMGITHQKWGHTSDKKVITSGKRLYLRSRDLAKLGLLVAYQGNWKGNQLVSSNWIMEATTPKTKITNLDYGYLWWNIPLQSNGNIHISKTATGNGGQYIFVIPEEEMVVVFTGGAYNLPEDKLPFTIMQKAILPIF</sequence>
<keyword evidence="2" id="KW-0378">Hydrolase</keyword>
<dbReference type="RefSeq" id="WP_192463520.1">
    <property type="nucleotide sequence ID" value="NZ_JACYFJ010000008.1"/>
</dbReference>
<evidence type="ECO:0000259" key="1">
    <source>
        <dbReference type="Pfam" id="PF00144"/>
    </source>
</evidence>
<dbReference type="InterPro" id="IPR012338">
    <property type="entry name" value="Beta-lactam/transpept-like"/>
</dbReference>